<keyword evidence="4 5" id="KW-0472">Membrane</keyword>
<dbReference type="PROSITE" id="PS51225">
    <property type="entry name" value="MARVEL"/>
    <property type="match status" value="1"/>
</dbReference>
<feature type="region of interest" description="Disordered" evidence="6">
    <location>
        <begin position="153"/>
        <end position="172"/>
    </location>
</feature>
<dbReference type="Proteomes" id="UP000663855">
    <property type="component" value="Unassembled WGS sequence"/>
</dbReference>
<dbReference type="Proteomes" id="UP000676336">
    <property type="component" value="Unassembled WGS sequence"/>
</dbReference>
<comment type="subcellular location">
    <subcellularLocation>
        <location evidence="1">Membrane</location>
        <topology evidence="1">Multi-pass membrane protein</topology>
    </subcellularLocation>
</comment>
<sequence length="172" mass="19243">MEYSTRPQRISCQYDYIRTIPGTLKAIQFLCDLVALILGATAPAISYSGHKGFFTFVAILAIIITTILFLLALINLQAVCIPDRWLLIEMFWCAFIALLFFIASIVVATIAKYNGVYGAAAFFGFAAFFTYLADAIYRFRLVRAGPRARHTETYTSNTTTTTTTATRQQPTY</sequence>
<evidence type="ECO:0000256" key="4">
    <source>
        <dbReference type="ARBA" id="ARBA00023136"/>
    </source>
</evidence>
<evidence type="ECO:0000256" key="3">
    <source>
        <dbReference type="ARBA" id="ARBA00022989"/>
    </source>
</evidence>
<evidence type="ECO:0000313" key="13">
    <source>
        <dbReference type="EMBL" id="CAF3888888.1"/>
    </source>
</evidence>
<keyword evidence="2 5" id="KW-0812">Transmembrane</keyword>
<evidence type="ECO:0000256" key="7">
    <source>
        <dbReference type="SAM" id="Phobius"/>
    </source>
</evidence>
<dbReference type="EMBL" id="CAJNRE010000047">
    <property type="protein sequence ID" value="CAF1910226.1"/>
    <property type="molecule type" value="Genomic_DNA"/>
</dbReference>
<dbReference type="EMBL" id="CAJNOW010016962">
    <property type="protein sequence ID" value="CAF1653617.1"/>
    <property type="molecule type" value="Genomic_DNA"/>
</dbReference>
<comment type="caution">
    <text evidence="9">The sequence shown here is derived from an EMBL/GenBank/DDBJ whole genome shotgun (WGS) entry which is preliminary data.</text>
</comment>
<feature type="transmembrane region" description="Helical" evidence="7">
    <location>
        <begin position="116"/>
        <end position="137"/>
    </location>
</feature>
<dbReference type="EMBL" id="CAJOBJ010004357">
    <property type="protein sequence ID" value="CAF3997787.1"/>
    <property type="molecule type" value="Genomic_DNA"/>
</dbReference>
<feature type="domain" description="MARVEL" evidence="8">
    <location>
        <begin position="16"/>
        <end position="143"/>
    </location>
</feature>
<feature type="transmembrane region" description="Helical" evidence="7">
    <location>
        <begin position="86"/>
        <end position="110"/>
    </location>
</feature>
<evidence type="ECO:0000313" key="9">
    <source>
        <dbReference type="EMBL" id="CAF1390286.1"/>
    </source>
</evidence>
<dbReference type="Pfam" id="PF01284">
    <property type="entry name" value="MARVEL"/>
    <property type="match status" value="1"/>
</dbReference>
<evidence type="ECO:0000256" key="5">
    <source>
        <dbReference type="PROSITE-ProRule" id="PRU00581"/>
    </source>
</evidence>
<evidence type="ECO:0000256" key="6">
    <source>
        <dbReference type="SAM" id="MobiDB-lite"/>
    </source>
</evidence>
<dbReference type="EMBL" id="CAJOBH010001579">
    <property type="protein sequence ID" value="CAF3862658.1"/>
    <property type="molecule type" value="Genomic_DNA"/>
</dbReference>
<proteinExistence type="predicted"/>
<dbReference type="InterPro" id="IPR050578">
    <property type="entry name" value="MARVEL-CKLF_proteins"/>
</dbReference>
<evidence type="ECO:0000256" key="1">
    <source>
        <dbReference type="ARBA" id="ARBA00004141"/>
    </source>
</evidence>
<feature type="transmembrane region" description="Helical" evidence="7">
    <location>
        <begin position="26"/>
        <end position="47"/>
    </location>
</feature>
<organism evidence="9 15">
    <name type="scientific">Rotaria magnacalcarata</name>
    <dbReference type="NCBI Taxonomy" id="392030"/>
    <lineage>
        <taxon>Eukaryota</taxon>
        <taxon>Metazoa</taxon>
        <taxon>Spiralia</taxon>
        <taxon>Gnathifera</taxon>
        <taxon>Rotifera</taxon>
        <taxon>Eurotatoria</taxon>
        <taxon>Bdelloidea</taxon>
        <taxon>Philodinida</taxon>
        <taxon>Philodinidae</taxon>
        <taxon>Rotaria</taxon>
    </lineage>
</organism>
<evidence type="ECO:0000256" key="2">
    <source>
        <dbReference type="ARBA" id="ARBA00022692"/>
    </source>
</evidence>
<dbReference type="PANTHER" id="PTHR22776:SF49">
    <property type="entry name" value="MARVEL DOMAIN-CONTAINING PROTEIN"/>
    <property type="match status" value="1"/>
</dbReference>
<evidence type="ECO:0000313" key="10">
    <source>
        <dbReference type="EMBL" id="CAF1653617.1"/>
    </source>
</evidence>
<evidence type="ECO:0000313" key="11">
    <source>
        <dbReference type="EMBL" id="CAF1910226.1"/>
    </source>
</evidence>
<evidence type="ECO:0000313" key="15">
    <source>
        <dbReference type="Proteomes" id="UP000663855"/>
    </source>
</evidence>
<dbReference type="AlphaFoldDB" id="A0A815K3D5"/>
<dbReference type="EMBL" id="CAJNOV010010119">
    <property type="protein sequence ID" value="CAF1390286.1"/>
    <property type="molecule type" value="Genomic_DNA"/>
</dbReference>
<name>A0A815K3D5_9BILA</name>
<gene>
    <name evidence="12" type="ORF">BYL167_LOCUS6472</name>
    <name evidence="9" type="ORF">CJN711_LOCUS21410</name>
    <name evidence="14" type="ORF">GIL414_LOCUS11575</name>
    <name evidence="10" type="ORF">KQP761_LOCUS30470</name>
    <name evidence="11" type="ORF">MBJ925_LOCUS736</name>
    <name evidence="13" type="ORF">SMN809_LOCUS6013</name>
</gene>
<dbReference type="GO" id="GO:0016020">
    <property type="term" value="C:membrane"/>
    <property type="evidence" value="ECO:0007669"/>
    <property type="project" value="UniProtKB-SubCell"/>
</dbReference>
<accession>A0A815K3D5</accession>
<protein>
    <recommendedName>
        <fullName evidence="8">MARVEL domain-containing protein</fullName>
    </recommendedName>
</protein>
<dbReference type="OrthoDB" id="10028364at2759"/>
<feature type="compositionally biased region" description="Low complexity" evidence="6">
    <location>
        <begin position="153"/>
        <end position="166"/>
    </location>
</feature>
<dbReference type="PANTHER" id="PTHR22776">
    <property type="entry name" value="MARVEL-CONTAINING POTENTIAL LIPID RAFT-ASSOCIATED PROTEIN"/>
    <property type="match status" value="1"/>
</dbReference>
<dbReference type="Proteomes" id="UP000663824">
    <property type="component" value="Unassembled WGS sequence"/>
</dbReference>
<dbReference type="InterPro" id="IPR008253">
    <property type="entry name" value="Marvel"/>
</dbReference>
<evidence type="ECO:0000313" key="14">
    <source>
        <dbReference type="EMBL" id="CAF3997787.1"/>
    </source>
</evidence>
<dbReference type="EMBL" id="CAJOBI010001577">
    <property type="protein sequence ID" value="CAF3888888.1"/>
    <property type="molecule type" value="Genomic_DNA"/>
</dbReference>
<evidence type="ECO:0000313" key="12">
    <source>
        <dbReference type="EMBL" id="CAF3862658.1"/>
    </source>
</evidence>
<feature type="transmembrane region" description="Helical" evidence="7">
    <location>
        <begin position="53"/>
        <end position="74"/>
    </location>
</feature>
<dbReference type="Proteomes" id="UP000681720">
    <property type="component" value="Unassembled WGS sequence"/>
</dbReference>
<keyword evidence="3 7" id="KW-1133">Transmembrane helix</keyword>
<evidence type="ECO:0000259" key="8">
    <source>
        <dbReference type="PROSITE" id="PS51225"/>
    </source>
</evidence>
<reference evidence="9" key="1">
    <citation type="submission" date="2021-02" db="EMBL/GenBank/DDBJ databases">
        <authorList>
            <person name="Nowell W R."/>
        </authorList>
    </citation>
    <scope>NUCLEOTIDE SEQUENCE</scope>
</reference>
<dbReference type="Proteomes" id="UP000663834">
    <property type="component" value="Unassembled WGS sequence"/>
</dbReference>
<dbReference type="Proteomes" id="UP000681967">
    <property type="component" value="Unassembled WGS sequence"/>
</dbReference>